<evidence type="ECO:0000313" key="3">
    <source>
        <dbReference type="EMBL" id="MBU3876236.1"/>
    </source>
</evidence>
<feature type="chain" id="PRO_5045049787" description="HlyD family secretion protein" evidence="2">
    <location>
        <begin position="24"/>
        <end position="481"/>
    </location>
</feature>
<dbReference type="PANTHER" id="PTHR30469:SF15">
    <property type="entry name" value="HLYD FAMILY OF SECRETION PROTEINS"/>
    <property type="match status" value="1"/>
</dbReference>
<gene>
    <name evidence="3" type="ORF">HGO97_010470</name>
</gene>
<evidence type="ECO:0000256" key="1">
    <source>
        <dbReference type="SAM" id="Coils"/>
    </source>
</evidence>
<evidence type="ECO:0008006" key="5">
    <source>
        <dbReference type="Google" id="ProtNLM"/>
    </source>
</evidence>
<organism evidence="3 4">
    <name type="scientific">Faecalicatena faecalis</name>
    <dbReference type="NCBI Taxonomy" id="2726362"/>
    <lineage>
        <taxon>Bacteria</taxon>
        <taxon>Bacillati</taxon>
        <taxon>Bacillota</taxon>
        <taxon>Clostridia</taxon>
        <taxon>Lachnospirales</taxon>
        <taxon>Lachnospiraceae</taxon>
        <taxon>Faecalicatena</taxon>
    </lineage>
</organism>
<feature type="coiled-coil region" evidence="1">
    <location>
        <begin position="92"/>
        <end position="181"/>
    </location>
</feature>
<reference evidence="3 4" key="1">
    <citation type="submission" date="2021-06" db="EMBL/GenBank/DDBJ databases">
        <title>Faecalicatena sp. nov. isolated from porcine feces.</title>
        <authorList>
            <person name="Oh B.S."/>
            <person name="Lee J.H."/>
        </authorList>
    </citation>
    <scope>NUCLEOTIDE SEQUENCE [LARGE SCALE GENOMIC DNA]</scope>
    <source>
        <strain evidence="3 4">AGMB00832</strain>
    </source>
</reference>
<accession>A0ABS6D4X7</accession>
<name>A0ABS6D4X7_9FIRM</name>
<evidence type="ECO:0000256" key="2">
    <source>
        <dbReference type="SAM" id="SignalP"/>
    </source>
</evidence>
<dbReference type="PANTHER" id="PTHR30469">
    <property type="entry name" value="MULTIDRUG RESISTANCE PROTEIN MDTA"/>
    <property type="match status" value="1"/>
</dbReference>
<keyword evidence="1" id="KW-0175">Coiled coil</keyword>
<comment type="caution">
    <text evidence="3">The sequence shown here is derived from an EMBL/GenBank/DDBJ whole genome shotgun (WGS) entry which is preliminary data.</text>
</comment>
<dbReference type="EMBL" id="JABACJ020000008">
    <property type="protein sequence ID" value="MBU3876236.1"/>
    <property type="molecule type" value="Genomic_DNA"/>
</dbReference>
<dbReference type="Proteomes" id="UP000723714">
    <property type="component" value="Unassembled WGS sequence"/>
</dbReference>
<sequence>MKEKILKSILSFFVIMFCCTLTARGAESMTVAKVTTEGTKRGKLTQSFSGSGEIVAGDRTFQSLPEGQKVARILVSAGTKIKKGQPVVQLDLTYLEQQMTRKNREIEKMKLTLLQQELEGKGSARVSATEQAEMTLAEAEGNLETAEQNYAQMEADYQAALEQNENQVQEERAEGDNAVKEDAAKQPVAGGAAEALTDLEGNVSGQTAGGDTTEYLTQLKENLDGAAAEVDAAKKAYEQAQQAYGLAQQEEAAQQENEAANRKRAELSGAAVQLDMEALQEEFARLEQIQKAKGIVTAQSEGVLEAVGAQEGALTTGSEQIILETESTEACGILPQEQTAVAEAGDELQIRLLGETHSLPVNIERFGKDQDGNSVWYGKVEGGYRAGTTFSYEYSESSKQDYDNLIPLSALHEEQGMTYVLTAEVRAGILGENYVAVKVPVTVLEKDDENAAIQTSLSKEAQIITQSGKYVKEGDRVRLNN</sequence>
<dbReference type="RefSeq" id="WP_216241328.1">
    <property type="nucleotide sequence ID" value="NZ_JABACJ020000008.1"/>
</dbReference>
<evidence type="ECO:0000313" key="4">
    <source>
        <dbReference type="Proteomes" id="UP000723714"/>
    </source>
</evidence>
<proteinExistence type="predicted"/>
<keyword evidence="2" id="KW-0732">Signal</keyword>
<feature type="signal peptide" evidence="2">
    <location>
        <begin position="1"/>
        <end position="23"/>
    </location>
</feature>
<protein>
    <recommendedName>
        <fullName evidence="5">HlyD family secretion protein</fullName>
    </recommendedName>
</protein>
<keyword evidence="4" id="KW-1185">Reference proteome</keyword>
<feature type="coiled-coil region" evidence="1">
    <location>
        <begin position="216"/>
        <end position="270"/>
    </location>
</feature>